<gene>
    <name evidence="7" type="ORF">SAMN05660831_00420</name>
</gene>
<dbReference type="RefSeq" id="WP_093427084.1">
    <property type="nucleotide sequence ID" value="NZ_FOMJ01000001.1"/>
</dbReference>
<feature type="transmembrane region" description="Helical" evidence="5">
    <location>
        <begin position="12"/>
        <end position="39"/>
    </location>
</feature>
<evidence type="ECO:0000259" key="6">
    <source>
        <dbReference type="Pfam" id="PF04357"/>
    </source>
</evidence>
<dbReference type="GO" id="GO:0005886">
    <property type="term" value="C:plasma membrane"/>
    <property type="evidence" value="ECO:0007669"/>
    <property type="project" value="InterPro"/>
</dbReference>
<keyword evidence="8" id="KW-1185">Reference proteome</keyword>
<dbReference type="PANTHER" id="PTHR36985:SF1">
    <property type="entry name" value="TRANSLOCATION AND ASSEMBLY MODULE SUBUNIT TAMB"/>
    <property type="match status" value="1"/>
</dbReference>
<dbReference type="EMBL" id="FOMJ01000001">
    <property type="protein sequence ID" value="SFD00669.1"/>
    <property type="molecule type" value="Genomic_DNA"/>
</dbReference>
<dbReference type="STRING" id="1123397.SAMN05660831_00420"/>
<dbReference type="Proteomes" id="UP000198611">
    <property type="component" value="Unassembled WGS sequence"/>
</dbReference>
<dbReference type="InterPro" id="IPR007452">
    <property type="entry name" value="TamB_C"/>
</dbReference>
<dbReference type="PANTHER" id="PTHR36985">
    <property type="entry name" value="TRANSLOCATION AND ASSEMBLY MODULE SUBUNIT TAMB"/>
    <property type="match status" value="1"/>
</dbReference>
<dbReference type="GO" id="GO:0097347">
    <property type="term" value="C:TAM protein secretion complex"/>
    <property type="evidence" value="ECO:0007669"/>
    <property type="project" value="TreeGrafter"/>
</dbReference>
<evidence type="ECO:0000256" key="4">
    <source>
        <dbReference type="ARBA" id="ARBA00023136"/>
    </source>
</evidence>
<evidence type="ECO:0000256" key="3">
    <source>
        <dbReference type="ARBA" id="ARBA00022989"/>
    </source>
</evidence>
<evidence type="ECO:0000256" key="2">
    <source>
        <dbReference type="ARBA" id="ARBA00022692"/>
    </source>
</evidence>
<name>A0A1I1NSS5_9GAMM</name>
<organism evidence="7 8">
    <name type="scientific">Thiohalospira halophila DSM 15071</name>
    <dbReference type="NCBI Taxonomy" id="1123397"/>
    <lineage>
        <taxon>Bacteria</taxon>
        <taxon>Pseudomonadati</taxon>
        <taxon>Pseudomonadota</taxon>
        <taxon>Gammaproteobacteria</taxon>
        <taxon>Thiohalospirales</taxon>
        <taxon>Thiohalospiraceae</taxon>
        <taxon>Thiohalospira</taxon>
    </lineage>
</organism>
<reference evidence="7 8" key="1">
    <citation type="submission" date="2016-10" db="EMBL/GenBank/DDBJ databases">
        <authorList>
            <person name="de Groot N.N."/>
        </authorList>
    </citation>
    <scope>NUCLEOTIDE SEQUENCE [LARGE SCALE GENOMIC DNA]</scope>
    <source>
        <strain evidence="7 8">HL3</strain>
    </source>
</reference>
<comment type="subcellular location">
    <subcellularLocation>
        <location evidence="1">Membrane</location>
        <topology evidence="1">Single-pass membrane protein</topology>
    </subcellularLocation>
</comment>
<sequence>MAGVLLTRLRRLAVLAGKGLLLAVVLALAAAGVGLVTLLHHPAAPGWVAGWAGEITGGRLTVEEAEGRLAGPLRLEGVRWEDEAVTAGATGLDLDWRPLDLLVGRVRIHRLHVEDLTVTVRGGEPGPTTETPGGALPELPGLPFALELTGTRVAANRLPGLEGPLHLRLAARAGGSRLRDLNATLRHRGARLALVGEGDWRQRALEARLQIDTPSPLGPATGHLDLAGDTEELRVEGRGSGPARVRLEGRLRSLLEDPTLDLTLRADRPGPALQERAGFPWLGRVTADVTGPAATPAMTLAARLDLAENGLWALEAEGRRGADGWLHLPALALERLDAGGGAVTGSGAWHLGEGRGTATLASDGLALPRDLGRLEGLALQAGGTPSHWDLTGTVAARPADLPEASARLRARGAGATLHTELRELEALGGSAHGRATLTLEGERPWQADLAWEGVETGGLLPDWPATLTGETRLHGTLTGPTATMKDLHVAGDLRGHDLAVDGRGAWTSDGWRVAGLDASVGANHLAGHASGSTPLTADLRLDLSDPEALHPELHGRLEGRIGWADGSGDARLTGTDLAWGDLIAIPQLQVSAEGSPAHLRAGLTLPTAEVANQQAGAVSLILEGPPERLNWTLAAGRPRLALTGTLEPAAGELRATTGVATAAGENWQLAGHLRARQGADGWGLESGCWLGDAGGRLCAGAHGDAEGGTAALELAGLELAPLARLIPGGTRLHAGQLDSRARLRWSDAIDELALAAEARGLELVHPRLDDEIAARLERLDLRADYTAETGLTAGTTLHTGEPGDEFAGRVHLPEWRWAAVDADQPLEGAMHADRVGVAWIGPLVPGFIRTDGHLAADIALTGTLGEPLPQGAIHWREGRLRVADAGLDLRPVTATIRANGAEPLQLEAQARSGGGTLDLAGTFQPRPPMTADLRLTGQGVQVVDLPEARVQASPDLRLELTPEEAIFTGEVRLPEARLVLPEGGGASGAAPSPDVVYREAGEEEAGLPVRADIRLLLGPRIYLRGHGFRGRLEGDLRLLQEPGSPPRGRGELVIQDGHYRAWGQELTIDNGRLLFADTPVDNPGLDLRAERPGLPVTAGVHVGGRLRDPNLALYSDPAMEDSEILSWVVLGRPLESASGEEGASLAAAATALQLAGGNRLATQLGDRFGIDEVGIASGTTADSAALVLGTWLSPRLYVRYAIGLTEDINTLRTRYLLDDQWTLEAETGEASGIDLLWSIER</sequence>
<dbReference type="AlphaFoldDB" id="A0A1I1NSS5"/>
<evidence type="ECO:0000313" key="7">
    <source>
        <dbReference type="EMBL" id="SFD00669.1"/>
    </source>
</evidence>
<dbReference type="OrthoDB" id="5555605at2"/>
<accession>A0A1I1NSS5</accession>
<evidence type="ECO:0000256" key="5">
    <source>
        <dbReference type="SAM" id="Phobius"/>
    </source>
</evidence>
<evidence type="ECO:0000256" key="1">
    <source>
        <dbReference type="ARBA" id="ARBA00004167"/>
    </source>
</evidence>
<keyword evidence="2 5" id="KW-0812">Transmembrane</keyword>
<dbReference type="GO" id="GO:0009306">
    <property type="term" value="P:protein secretion"/>
    <property type="evidence" value="ECO:0007669"/>
    <property type="project" value="InterPro"/>
</dbReference>
<proteinExistence type="predicted"/>
<evidence type="ECO:0000313" key="8">
    <source>
        <dbReference type="Proteomes" id="UP000198611"/>
    </source>
</evidence>
<dbReference type="Pfam" id="PF04357">
    <property type="entry name" value="TamB"/>
    <property type="match status" value="1"/>
</dbReference>
<protein>
    <submittedName>
        <fullName evidence="7">Autotransporter secretion inner membrane protein TamB</fullName>
    </submittedName>
</protein>
<keyword evidence="4 5" id="KW-0472">Membrane</keyword>
<feature type="domain" description="Translocation and assembly module TamB C-terminal" evidence="6">
    <location>
        <begin position="910"/>
        <end position="1240"/>
    </location>
</feature>
<keyword evidence="3 5" id="KW-1133">Transmembrane helix</keyword>